<comment type="similarity">
    <text evidence="1">Belongs to the paxM FAD-dependent monooxygenase family.</text>
</comment>
<dbReference type="SUPFAM" id="SSF160104">
    <property type="entry name" value="Acetoacetate decarboxylase-like"/>
    <property type="match status" value="1"/>
</dbReference>
<reference evidence="8" key="1">
    <citation type="submission" date="2022-10" db="EMBL/GenBank/DDBJ databases">
        <title>Culturing micro-colonial fungi from biological soil crusts in the Mojave desert and describing Neophaeococcomyces mojavensis, and introducing the new genera and species Taxawa tesnikishii.</title>
        <authorList>
            <person name="Kurbessoian T."/>
            <person name="Stajich J.E."/>
        </authorList>
    </citation>
    <scope>NUCLEOTIDE SEQUENCE</scope>
    <source>
        <strain evidence="8">TK_35</strain>
    </source>
</reference>
<proteinExistence type="inferred from homology"/>
<dbReference type="GO" id="GO:0004497">
    <property type="term" value="F:monooxygenase activity"/>
    <property type="evidence" value="ECO:0007669"/>
    <property type="project" value="UniProtKB-KW"/>
</dbReference>
<keyword evidence="9" id="KW-1185">Reference proteome</keyword>
<keyword evidence="5" id="KW-0503">Monooxygenase</keyword>
<dbReference type="Proteomes" id="UP001172681">
    <property type="component" value="Unassembled WGS sequence"/>
</dbReference>
<feature type="domain" description="FAD-binding" evidence="7">
    <location>
        <begin position="21"/>
        <end position="364"/>
    </location>
</feature>
<dbReference type="Pfam" id="PF01494">
    <property type="entry name" value="FAD_binding_3"/>
    <property type="match status" value="1"/>
</dbReference>
<dbReference type="AlphaFoldDB" id="A0AA39CRT9"/>
<evidence type="ECO:0000256" key="4">
    <source>
        <dbReference type="ARBA" id="ARBA00023002"/>
    </source>
</evidence>
<evidence type="ECO:0000256" key="6">
    <source>
        <dbReference type="SAM" id="MobiDB-lite"/>
    </source>
</evidence>
<dbReference type="Gene3D" id="2.40.400.10">
    <property type="entry name" value="Acetoacetate decarboxylase-like"/>
    <property type="match status" value="1"/>
</dbReference>
<protein>
    <recommendedName>
        <fullName evidence="7">FAD-binding domain-containing protein</fullName>
    </recommendedName>
</protein>
<dbReference type="SUPFAM" id="SSF51905">
    <property type="entry name" value="FAD/NAD(P)-binding domain"/>
    <property type="match status" value="1"/>
</dbReference>
<evidence type="ECO:0000256" key="1">
    <source>
        <dbReference type="ARBA" id="ARBA00007992"/>
    </source>
</evidence>
<keyword evidence="4" id="KW-0560">Oxidoreductase</keyword>
<evidence type="ECO:0000256" key="5">
    <source>
        <dbReference type="ARBA" id="ARBA00023033"/>
    </source>
</evidence>
<dbReference type="PANTHER" id="PTHR13789">
    <property type="entry name" value="MONOOXYGENASE"/>
    <property type="match status" value="1"/>
</dbReference>
<evidence type="ECO:0000256" key="3">
    <source>
        <dbReference type="ARBA" id="ARBA00022827"/>
    </source>
</evidence>
<dbReference type="EMBL" id="JAPDRN010000159">
    <property type="protein sequence ID" value="KAJ9617551.1"/>
    <property type="molecule type" value="Genomic_DNA"/>
</dbReference>
<sequence length="704" mass="77660">MGDVSESIPNGNDGDHTPSLRVLIVGGGIGGLSTAIALRHQGHEVHVFEQASSIRGTGYGIHLAPNGVGLLRLLGYNPETGDAVPMNNIRFFKHTGDQFGHEDRKLTAGRWQNEWLLASRVELLGGLLQLATTVEGKGDPAIIHLSSKIRAVDPEEATIELEDGSSFHGDVVIGADGVYSRARDAITKTSPYPSSHNCFRMMFSRKDLETDPSIHIPTDETMDMIYSPHTKTIIYTTLGNTKYNCVVTHKSELTEGYIGDPKEKLLELCEGHDAKFVNLFRKADPATLKVWPLYDMDMLSTFAKCRLALIGDAAHPFTPHLAQGAVMAMEDAVSLGVMLSGDTKSSEVPERLQLFNKARHERGTFIQKLSLVVGGDRVQEGKENNELSVRKHLDMALSHDEHHASSQILREWQWKRAKNPSWLQPTVFGPFPTQSDSSRRSLTRKTGPSTVIASIVFKTSATLLRNLFPSEKYSFEKSDTVAVATLSIRNHRNVDWLAGGTHDSLVFSIHGVQYNASEAGEPPVRGSYCPIMFDNLSEAVVAERERYGLPAVHTDIVCTYDTGHYQARLSWRGTEWAALNLHGLVSDPVNIENDENVLPPPSGTFVHRYMPAVGEAVNGARGKQHLDAEYDVYYPESDKQMVESSTSRRATTATIEIKQLDLDTLPTLHHIVARLAELPIFEIVEARVSTSDRAADWSTGSRLG</sequence>
<feature type="region of interest" description="Disordered" evidence="6">
    <location>
        <begin position="425"/>
        <end position="444"/>
    </location>
</feature>
<dbReference type="InterPro" id="IPR050493">
    <property type="entry name" value="FAD-dep_Monooxygenase_BioMet"/>
</dbReference>
<evidence type="ECO:0000256" key="2">
    <source>
        <dbReference type="ARBA" id="ARBA00022630"/>
    </source>
</evidence>
<dbReference type="InterPro" id="IPR036188">
    <property type="entry name" value="FAD/NAD-bd_sf"/>
</dbReference>
<organism evidence="8 9">
    <name type="scientific">Knufia peltigerae</name>
    <dbReference type="NCBI Taxonomy" id="1002370"/>
    <lineage>
        <taxon>Eukaryota</taxon>
        <taxon>Fungi</taxon>
        <taxon>Dikarya</taxon>
        <taxon>Ascomycota</taxon>
        <taxon>Pezizomycotina</taxon>
        <taxon>Eurotiomycetes</taxon>
        <taxon>Chaetothyriomycetidae</taxon>
        <taxon>Chaetothyriales</taxon>
        <taxon>Trichomeriaceae</taxon>
        <taxon>Knufia</taxon>
    </lineage>
</organism>
<dbReference type="PANTHER" id="PTHR13789:SF261">
    <property type="entry name" value="HYDROXYLASE, PUTATIVE (AFU_ORTHOLOGUE AFUA_7G00590)-RELATED"/>
    <property type="match status" value="1"/>
</dbReference>
<dbReference type="PRINTS" id="PR00420">
    <property type="entry name" value="RNGMNOXGNASE"/>
</dbReference>
<evidence type="ECO:0000313" key="9">
    <source>
        <dbReference type="Proteomes" id="UP001172681"/>
    </source>
</evidence>
<accession>A0AA39CRT9</accession>
<name>A0AA39CRT9_9EURO</name>
<comment type="caution">
    <text evidence="8">The sequence shown here is derived from an EMBL/GenBank/DDBJ whole genome shotgun (WGS) entry which is preliminary data.</text>
</comment>
<dbReference type="InterPro" id="IPR023375">
    <property type="entry name" value="ADC_dom_sf"/>
</dbReference>
<evidence type="ECO:0000259" key="7">
    <source>
        <dbReference type="Pfam" id="PF01494"/>
    </source>
</evidence>
<evidence type="ECO:0000313" key="8">
    <source>
        <dbReference type="EMBL" id="KAJ9617551.1"/>
    </source>
</evidence>
<gene>
    <name evidence="8" type="ORF">H2204_013682</name>
</gene>
<keyword evidence="2" id="KW-0285">Flavoprotein</keyword>
<dbReference type="GO" id="GO:0071949">
    <property type="term" value="F:FAD binding"/>
    <property type="evidence" value="ECO:0007669"/>
    <property type="project" value="InterPro"/>
</dbReference>
<dbReference type="InterPro" id="IPR002938">
    <property type="entry name" value="FAD-bd"/>
</dbReference>
<dbReference type="Gene3D" id="3.50.50.60">
    <property type="entry name" value="FAD/NAD(P)-binding domain"/>
    <property type="match status" value="1"/>
</dbReference>
<keyword evidence="3" id="KW-0274">FAD</keyword>